<dbReference type="Gene3D" id="3.20.20.80">
    <property type="entry name" value="Glycosidases"/>
    <property type="match status" value="1"/>
</dbReference>
<dbReference type="InterPro" id="IPR003790">
    <property type="entry name" value="GHL10"/>
</dbReference>
<dbReference type="Proteomes" id="UP000571084">
    <property type="component" value="Unassembled WGS sequence"/>
</dbReference>
<dbReference type="RefSeq" id="WP_168057256.1">
    <property type="nucleotide sequence ID" value="NZ_JAAOZT010000017.1"/>
</dbReference>
<evidence type="ECO:0000259" key="2">
    <source>
        <dbReference type="Pfam" id="PF02638"/>
    </source>
</evidence>
<feature type="domain" description="Glycosyl hydrolase-like 10" evidence="2">
    <location>
        <begin position="69"/>
        <end position="267"/>
    </location>
</feature>
<name>A0A840RZD9_9BURK</name>
<protein>
    <submittedName>
        <fullName evidence="3">Uncharacterized lipoprotein YddW (UPF0748 family)</fullName>
    </submittedName>
</protein>
<accession>A0A840RZD9</accession>
<sequence>MKRSSLVLRRIFLLMFIATFIFPLARGKNMAPAVSKMSKQFNIELVVRTINNFKNQEDVAAFFDVAKKAGVAAVHINVKQDEDDERPSGEVYYNSKIAPVAAGYEKFDALAASIKEGHERGIAVYAWMPQFHDQAALRAHPGWQMMASEKGASKPYKGKTSIEYFVNPIDPEVQEYELSLIMEVVKNYNVDGISLDWLRYDDINMDTGPYTRNLARKEIDVDPLDINFSKQSAVVDRWSAWRAQKIGTYVKKVRLSIKQVRPDIRLTAFLLPPEFVEVGQNLALFSSDLDEVHPMAYFKDWDFPPDWVSGKLMNDIVRKRSASKAIIPTLDGTGTMDQNVHILSGIQKKFPGVKSIAWFSAVYWEPAQIAFIKRIHDTAEKKAIAR</sequence>
<comment type="caution">
    <text evidence="3">The sequence shown here is derived from an EMBL/GenBank/DDBJ whole genome shotgun (WGS) entry which is preliminary data.</text>
</comment>
<keyword evidence="1" id="KW-0732">Signal</keyword>
<dbReference type="SUPFAM" id="SSF51445">
    <property type="entry name" value="(Trans)glycosidases"/>
    <property type="match status" value="1"/>
</dbReference>
<evidence type="ECO:0000313" key="4">
    <source>
        <dbReference type="Proteomes" id="UP000571084"/>
    </source>
</evidence>
<dbReference type="PANTHER" id="PTHR43405:SF1">
    <property type="entry name" value="GLYCOSYL HYDROLASE DIGH"/>
    <property type="match status" value="1"/>
</dbReference>
<dbReference type="Pfam" id="PF02638">
    <property type="entry name" value="GHL10"/>
    <property type="match status" value="1"/>
</dbReference>
<dbReference type="InterPro" id="IPR017853">
    <property type="entry name" value="GH"/>
</dbReference>
<gene>
    <name evidence="3" type="ORF">HNR39_003577</name>
</gene>
<dbReference type="EMBL" id="JACHHQ010000008">
    <property type="protein sequence ID" value="MBB5201719.1"/>
    <property type="molecule type" value="Genomic_DNA"/>
</dbReference>
<organism evidence="3 4">
    <name type="scientific">Glaciimonas immobilis</name>
    <dbReference type="NCBI Taxonomy" id="728004"/>
    <lineage>
        <taxon>Bacteria</taxon>
        <taxon>Pseudomonadati</taxon>
        <taxon>Pseudomonadota</taxon>
        <taxon>Betaproteobacteria</taxon>
        <taxon>Burkholderiales</taxon>
        <taxon>Oxalobacteraceae</taxon>
        <taxon>Glaciimonas</taxon>
    </lineage>
</organism>
<keyword evidence="3" id="KW-0449">Lipoprotein</keyword>
<reference evidence="3 4" key="1">
    <citation type="submission" date="2020-08" db="EMBL/GenBank/DDBJ databases">
        <title>Genomic Encyclopedia of Type Strains, Phase IV (KMG-IV): sequencing the most valuable type-strain genomes for metagenomic binning, comparative biology and taxonomic classification.</title>
        <authorList>
            <person name="Goeker M."/>
        </authorList>
    </citation>
    <scope>NUCLEOTIDE SEQUENCE [LARGE SCALE GENOMIC DNA]</scope>
    <source>
        <strain evidence="3 4">DSM 23240</strain>
    </source>
</reference>
<dbReference type="PANTHER" id="PTHR43405">
    <property type="entry name" value="GLYCOSYL HYDROLASE DIGH"/>
    <property type="match status" value="1"/>
</dbReference>
<dbReference type="AlphaFoldDB" id="A0A840RZD9"/>
<dbReference type="InterPro" id="IPR052177">
    <property type="entry name" value="Divisome_Glycosyl_Hydrolase"/>
</dbReference>
<proteinExistence type="predicted"/>
<evidence type="ECO:0000313" key="3">
    <source>
        <dbReference type="EMBL" id="MBB5201719.1"/>
    </source>
</evidence>
<evidence type="ECO:0000256" key="1">
    <source>
        <dbReference type="ARBA" id="ARBA00022729"/>
    </source>
</evidence>
<keyword evidence="4" id="KW-1185">Reference proteome</keyword>